<dbReference type="Proteomes" id="UP000186878">
    <property type="component" value="Unassembled WGS sequence"/>
</dbReference>
<comment type="caution">
    <text evidence="1">The sequence shown here is derived from an EMBL/GenBank/DDBJ whole genome shotgun (WGS) entry which is preliminary data.</text>
</comment>
<organism evidence="1 2">
    <name type="scientific">Salinicola socius</name>
    <dbReference type="NCBI Taxonomy" id="404433"/>
    <lineage>
        <taxon>Bacteria</taxon>
        <taxon>Pseudomonadati</taxon>
        <taxon>Pseudomonadota</taxon>
        <taxon>Gammaproteobacteria</taxon>
        <taxon>Oceanospirillales</taxon>
        <taxon>Halomonadaceae</taxon>
        <taxon>Salinicola</taxon>
    </lineage>
</organism>
<gene>
    <name evidence="1" type="ORF">BTW07_08015</name>
</gene>
<name>A0A1Q8STH2_9GAMM</name>
<dbReference type="STRING" id="404433.BTW07_08015"/>
<sequence>MVAGNLRLSVLVLTMLVLAGCESLSTGSFQMPDIFDRSDSDEAVVKRQIPFPADEYARLEKIGTSAVQGRLTYRTANGETLVGSDETVSVAPATRYAAEAADVALSGRKIEPADPRAREYTHYAKTDDNGYFVVRNVPAGVFYVAGSVLLPGGESRSPIIIKQIELGKGQTRDVDLSR</sequence>
<dbReference type="EMBL" id="MSDO01000009">
    <property type="protein sequence ID" value="OLO04731.1"/>
    <property type="molecule type" value="Genomic_DNA"/>
</dbReference>
<reference evidence="1 2" key="1">
    <citation type="submission" date="2016-12" db="EMBL/GenBank/DDBJ databases">
        <title>Draft genome sequences of strains Salinicola socius SMB35, Salinicola sp. MH3R3-1 and Chromohalobacter sp. SMB17 from the Verkhnekamsk potash mining region of Russia.</title>
        <authorList>
            <person name="Mavrodi D.V."/>
            <person name="Olsson B.E."/>
            <person name="Korsakova E.S."/>
            <person name="Pyankova A."/>
            <person name="Mavrodi O.V."/>
            <person name="Plotnikova E.G."/>
        </authorList>
    </citation>
    <scope>NUCLEOTIDE SEQUENCE [LARGE SCALE GENOMIC DNA]</scope>
    <source>
        <strain evidence="1 2">SMB35</strain>
    </source>
</reference>
<dbReference type="OrthoDB" id="9795234at2"/>
<dbReference type="PROSITE" id="PS51257">
    <property type="entry name" value="PROKAR_LIPOPROTEIN"/>
    <property type="match status" value="1"/>
</dbReference>
<proteinExistence type="predicted"/>
<dbReference type="SUPFAM" id="SSF117074">
    <property type="entry name" value="Hypothetical protein PA1324"/>
    <property type="match status" value="1"/>
</dbReference>
<dbReference type="RefSeq" id="WP_075569632.1">
    <property type="nucleotide sequence ID" value="NZ_MSDO01000009.1"/>
</dbReference>
<evidence type="ECO:0000313" key="1">
    <source>
        <dbReference type="EMBL" id="OLO04731.1"/>
    </source>
</evidence>
<evidence type="ECO:0000313" key="2">
    <source>
        <dbReference type="Proteomes" id="UP000186878"/>
    </source>
</evidence>
<keyword evidence="2" id="KW-1185">Reference proteome</keyword>
<protein>
    <recommendedName>
        <fullName evidence="3">Carboxypeptidase regulatory-like domain-containing protein</fullName>
    </recommendedName>
</protein>
<evidence type="ECO:0008006" key="3">
    <source>
        <dbReference type="Google" id="ProtNLM"/>
    </source>
</evidence>
<dbReference type="AlphaFoldDB" id="A0A1Q8STH2"/>
<accession>A0A1Q8STH2</accession>